<evidence type="ECO:0000256" key="4">
    <source>
        <dbReference type="ARBA" id="ARBA00022723"/>
    </source>
</evidence>
<evidence type="ECO:0000256" key="10">
    <source>
        <dbReference type="SAM" id="MobiDB-lite"/>
    </source>
</evidence>
<dbReference type="CDD" id="cd01876">
    <property type="entry name" value="YihA_EngB"/>
    <property type="match status" value="1"/>
</dbReference>
<keyword evidence="6" id="KW-0460">Magnesium</keyword>
<evidence type="ECO:0000256" key="9">
    <source>
        <dbReference type="ARBA" id="ARBA00023306"/>
    </source>
</evidence>
<evidence type="ECO:0000256" key="5">
    <source>
        <dbReference type="ARBA" id="ARBA00022741"/>
    </source>
</evidence>
<feature type="compositionally biased region" description="Gly residues" evidence="10">
    <location>
        <begin position="681"/>
        <end position="691"/>
    </location>
</feature>
<comment type="cofactor">
    <cofactor evidence="1">
        <name>Mg(2+)</name>
        <dbReference type="ChEBI" id="CHEBI:18420"/>
    </cofactor>
</comment>
<keyword evidence="4" id="KW-0479">Metal-binding</keyword>
<comment type="caution">
    <text evidence="12">The sequence shown here is derived from an EMBL/GenBank/DDBJ whole genome shotgun (WGS) entry which is preliminary data.</text>
</comment>
<dbReference type="InterPro" id="IPR027417">
    <property type="entry name" value="P-loop_NTPase"/>
</dbReference>
<dbReference type="InterPro" id="IPR006073">
    <property type="entry name" value="GTP-bd"/>
</dbReference>
<keyword evidence="13" id="KW-1185">Reference proteome</keyword>
<evidence type="ECO:0000313" key="13">
    <source>
        <dbReference type="Proteomes" id="UP001189429"/>
    </source>
</evidence>
<feature type="region of interest" description="Disordered" evidence="10">
    <location>
        <begin position="344"/>
        <end position="363"/>
    </location>
</feature>
<keyword evidence="7" id="KW-0342">GTP-binding</keyword>
<evidence type="ECO:0000256" key="1">
    <source>
        <dbReference type="ARBA" id="ARBA00001946"/>
    </source>
</evidence>
<keyword evidence="9" id="KW-0131">Cell cycle</keyword>
<dbReference type="InterPro" id="IPR030393">
    <property type="entry name" value="G_ENGB_dom"/>
</dbReference>
<reference evidence="12" key="1">
    <citation type="submission" date="2023-10" db="EMBL/GenBank/DDBJ databases">
        <authorList>
            <person name="Chen Y."/>
            <person name="Shah S."/>
            <person name="Dougan E. K."/>
            <person name="Thang M."/>
            <person name="Chan C."/>
        </authorList>
    </citation>
    <scope>NUCLEOTIDE SEQUENCE [LARGE SCALE GENOMIC DNA]</scope>
</reference>
<evidence type="ECO:0000256" key="3">
    <source>
        <dbReference type="ARBA" id="ARBA00022618"/>
    </source>
</evidence>
<feature type="compositionally biased region" description="Low complexity" evidence="10">
    <location>
        <begin position="353"/>
        <end position="363"/>
    </location>
</feature>
<feature type="region of interest" description="Disordered" evidence="10">
    <location>
        <begin position="411"/>
        <end position="437"/>
    </location>
</feature>
<proteinExistence type="inferred from homology"/>
<dbReference type="PANTHER" id="PTHR11649">
    <property type="entry name" value="MSS1/TRME-RELATED GTP-BINDING PROTEIN"/>
    <property type="match status" value="1"/>
</dbReference>
<evidence type="ECO:0000256" key="7">
    <source>
        <dbReference type="ARBA" id="ARBA00023134"/>
    </source>
</evidence>
<dbReference type="EMBL" id="CAUYUJ010020273">
    <property type="protein sequence ID" value="CAK0897030.1"/>
    <property type="molecule type" value="Genomic_DNA"/>
</dbReference>
<name>A0ABN9XBV0_9DINO</name>
<feature type="region of interest" description="Disordered" evidence="10">
    <location>
        <begin position="225"/>
        <end position="284"/>
    </location>
</feature>
<evidence type="ECO:0000313" key="12">
    <source>
        <dbReference type="EMBL" id="CAK0897030.1"/>
    </source>
</evidence>
<evidence type="ECO:0000256" key="6">
    <source>
        <dbReference type="ARBA" id="ARBA00022842"/>
    </source>
</evidence>
<dbReference type="Proteomes" id="UP001189429">
    <property type="component" value="Unassembled WGS sequence"/>
</dbReference>
<comment type="similarity">
    <text evidence="2">Belongs to the TRAFAC class TrmE-Era-EngA-EngB-Septin-like GTPase superfamily. EngB GTPase family.</text>
</comment>
<dbReference type="InterPro" id="IPR005225">
    <property type="entry name" value="Small_GTP-bd"/>
</dbReference>
<dbReference type="NCBIfam" id="TIGR00231">
    <property type="entry name" value="small_GTP"/>
    <property type="match status" value="1"/>
</dbReference>
<feature type="region of interest" description="Disordered" evidence="10">
    <location>
        <begin position="665"/>
        <end position="691"/>
    </location>
</feature>
<protein>
    <recommendedName>
        <fullName evidence="11">EngB-type G domain-containing protein</fullName>
    </recommendedName>
</protein>
<feature type="domain" description="EngB-type G" evidence="11">
    <location>
        <begin position="21"/>
        <end position="199"/>
    </location>
</feature>
<keyword evidence="5" id="KW-0547">Nucleotide-binding</keyword>
<evidence type="ECO:0000256" key="8">
    <source>
        <dbReference type="ARBA" id="ARBA00023210"/>
    </source>
</evidence>
<dbReference type="PROSITE" id="PS51706">
    <property type="entry name" value="G_ENGB"/>
    <property type="match status" value="1"/>
</dbReference>
<keyword evidence="8" id="KW-0717">Septation</keyword>
<feature type="compositionally biased region" description="Basic and acidic residues" evidence="10">
    <location>
        <begin position="233"/>
        <end position="244"/>
    </location>
</feature>
<dbReference type="Pfam" id="PF01926">
    <property type="entry name" value="MMR_HSR1"/>
    <property type="match status" value="1"/>
</dbReference>
<sequence length="691" mass="76369">MKPRMKLWTAALEPSQLPLPRLPEVALCGRSNSGKSTLVNFLCGRYSAKVKREPGSTTELVFWQIGRPAQLCLVDLPGYGFATSREMTRLQWTEFTLWYLRFRKNLARVLLLADARWGLKPADKEDRRISYLERHNVKWQLVLTKCDKVKSKELAKRITMLEDEMKDYQRMAGSPIPISALKQKGMDRLREELGKLKVQKQIVKDGIRKRVYDLLEMRRIRRAERARVRREQRRQEEEEAEAKAAAEAIENEEVEPTHVGAHGAETPDGAETAPAGSPLHDALSDWGLGEASERAGDTESRGGAASQAVADYRVEEKHYTLDDRDSLRVSELMSSLFPDLSDLRPEAVREEGGPSASLGAAPADRLSARPPPAGLGLALADAGVPGDPMGCSDEESDGPVVLPTVIRFDPAPRHAGAGGPAQRAPAHASGAAPLFPGLAPRPVRAAAPPLQARLTPESEWLRPGRHKDQLYDPDDFASPDDVASGFRGGAPPTPDAARPGALIQEARRRYEREWAMELVDIEKSRAGAVDVGGGDGVAAGAGAARAAARRGRRERQVLPYISQGGGELAPTERKSMARWRILGRPPSVVLKKRRERDVSSQMGVKDLRGRKRNDGGGLSWEDARKKWLNWYERNKRKKWDKVSQAESPRREDVEARFVEERQRRLRLPGFRRGGRPKDAAPGGGGLEEGAA</sequence>
<dbReference type="Gene3D" id="3.40.50.300">
    <property type="entry name" value="P-loop containing nucleotide triphosphate hydrolases"/>
    <property type="match status" value="1"/>
</dbReference>
<organism evidence="12 13">
    <name type="scientific">Prorocentrum cordatum</name>
    <dbReference type="NCBI Taxonomy" id="2364126"/>
    <lineage>
        <taxon>Eukaryota</taxon>
        <taxon>Sar</taxon>
        <taxon>Alveolata</taxon>
        <taxon>Dinophyceae</taxon>
        <taxon>Prorocentrales</taxon>
        <taxon>Prorocentraceae</taxon>
        <taxon>Prorocentrum</taxon>
    </lineage>
</organism>
<gene>
    <name evidence="12" type="ORF">PCOR1329_LOCUS75328</name>
</gene>
<dbReference type="NCBIfam" id="TIGR03598">
    <property type="entry name" value="GTPase_YsxC"/>
    <property type="match status" value="1"/>
</dbReference>
<dbReference type="SUPFAM" id="SSF52540">
    <property type="entry name" value="P-loop containing nucleoside triphosphate hydrolases"/>
    <property type="match status" value="1"/>
</dbReference>
<dbReference type="PANTHER" id="PTHR11649:SF13">
    <property type="entry name" value="ENGB-TYPE G DOMAIN-CONTAINING PROTEIN"/>
    <property type="match status" value="1"/>
</dbReference>
<evidence type="ECO:0000259" key="11">
    <source>
        <dbReference type="PROSITE" id="PS51706"/>
    </source>
</evidence>
<evidence type="ECO:0000256" key="2">
    <source>
        <dbReference type="ARBA" id="ARBA00009638"/>
    </source>
</evidence>
<keyword evidence="3" id="KW-0132">Cell division</keyword>
<accession>A0ABN9XBV0</accession>
<dbReference type="InterPro" id="IPR019987">
    <property type="entry name" value="GTP-bd_ribosome_bio_YsxC"/>
</dbReference>
<feature type="region of interest" description="Disordered" evidence="10">
    <location>
        <begin position="591"/>
        <end position="619"/>
    </location>
</feature>